<gene>
    <name evidence="2" type="ORF">H6H03_32200</name>
</gene>
<dbReference type="RefSeq" id="WP_190959026.1">
    <property type="nucleotide sequence ID" value="NZ_JACJTU010000051.1"/>
</dbReference>
<comment type="caution">
    <text evidence="2">The sequence shown here is derived from an EMBL/GenBank/DDBJ whole genome shotgun (WGS) entry which is preliminary data.</text>
</comment>
<reference evidence="2 3" key="1">
    <citation type="journal article" date="2020" name="ISME J.">
        <title>Comparative genomics reveals insights into cyanobacterial evolution and habitat adaptation.</title>
        <authorList>
            <person name="Chen M.Y."/>
            <person name="Teng W.K."/>
            <person name="Zhao L."/>
            <person name="Hu C.X."/>
            <person name="Zhou Y.K."/>
            <person name="Han B.P."/>
            <person name="Song L.R."/>
            <person name="Shu W.S."/>
        </authorList>
    </citation>
    <scope>NUCLEOTIDE SEQUENCE [LARGE SCALE GENOMIC DNA]</scope>
    <source>
        <strain evidence="2 3">FACHB-159</strain>
    </source>
</reference>
<dbReference type="Gene3D" id="1.10.101.10">
    <property type="entry name" value="PGBD-like superfamily/PGBD"/>
    <property type="match status" value="1"/>
</dbReference>
<keyword evidence="3" id="KW-1185">Reference proteome</keyword>
<dbReference type="Pfam" id="PF01471">
    <property type="entry name" value="PG_binding_1"/>
    <property type="match status" value="1"/>
</dbReference>
<dbReference type="InterPro" id="IPR036366">
    <property type="entry name" value="PGBDSf"/>
</dbReference>
<dbReference type="SUPFAM" id="SSF47090">
    <property type="entry name" value="PGBD-like"/>
    <property type="match status" value="1"/>
</dbReference>
<accession>A0ABR8KID5</accession>
<evidence type="ECO:0000313" key="3">
    <source>
        <dbReference type="Proteomes" id="UP000637383"/>
    </source>
</evidence>
<protein>
    <submittedName>
        <fullName evidence="2">Peptidoglycan-binding protein</fullName>
    </submittedName>
</protein>
<dbReference type="InterPro" id="IPR036365">
    <property type="entry name" value="PGBD-like_sf"/>
</dbReference>
<dbReference type="InterPro" id="IPR002477">
    <property type="entry name" value="Peptidoglycan-bd-like"/>
</dbReference>
<evidence type="ECO:0000259" key="1">
    <source>
        <dbReference type="Pfam" id="PF01471"/>
    </source>
</evidence>
<dbReference type="EMBL" id="JACJTU010000051">
    <property type="protein sequence ID" value="MBD2738489.1"/>
    <property type="molecule type" value="Genomic_DNA"/>
</dbReference>
<organism evidence="2 3">
    <name type="scientific">Nostoc paludosum FACHB-159</name>
    <dbReference type="NCBI Taxonomy" id="2692908"/>
    <lineage>
        <taxon>Bacteria</taxon>
        <taxon>Bacillati</taxon>
        <taxon>Cyanobacteriota</taxon>
        <taxon>Cyanophyceae</taxon>
        <taxon>Nostocales</taxon>
        <taxon>Nostocaceae</taxon>
        <taxon>Nostoc</taxon>
    </lineage>
</organism>
<feature type="domain" description="Peptidoglycan binding-like" evidence="1">
    <location>
        <begin position="175"/>
        <end position="225"/>
    </location>
</feature>
<evidence type="ECO:0000313" key="2">
    <source>
        <dbReference type="EMBL" id="MBD2738489.1"/>
    </source>
</evidence>
<sequence>MEYLAYSHMFIAQEEASRNIEYKLPKPQFSWQKPLKSSSVVITKKHASTNSKSNLLKSKFNWKKLLKSSAWLALAGVGVLLIAVNQIQIASAAYVRTNGSCLRIRTGPSVSYSYVDCVKNGTPLPAIQGYENGFARLSTGRYVFARWVGDKPNSPTISRPGGVGGSFILTPGSRGQLVRDLQTALGNLRVDGIYGPETVRQVRNFQASKGLLVDGVVGPETRLALGI</sequence>
<dbReference type="Proteomes" id="UP000637383">
    <property type="component" value="Unassembled WGS sequence"/>
</dbReference>
<proteinExistence type="predicted"/>
<name>A0ABR8KID5_9NOSO</name>